<dbReference type="InterPro" id="IPR050951">
    <property type="entry name" value="Retrovirus_Pol_polyprotein"/>
</dbReference>
<feature type="region of interest" description="Disordered" evidence="2">
    <location>
        <begin position="383"/>
        <end position="420"/>
    </location>
</feature>
<dbReference type="GO" id="GO:0003676">
    <property type="term" value="F:nucleic acid binding"/>
    <property type="evidence" value="ECO:0007669"/>
    <property type="project" value="InterPro"/>
</dbReference>
<dbReference type="InterPro" id="IPR036397">
    <property type="entry name" value="RNaseH_sf"/>
</dbReference>
<feature type="domain" description="Integrase catalytic" evidence="3">
    <location>
        <begin position="107"/>
        <end position="262"/>
    </location>
</feature>
<dbReference type="PANTHER" id="PTHR37984:SF5">
    <property type="entry name" value="PROTEIN NYNRIN-LIKE"/>
    <property type="match status" value="1"/>
</dbReference>
<reference evidence="4" key="1">
    <citation type="submission" date="2021-05" db="EMBL/GenBank/DDBJ databases">
        <authorList>
            <person name="Alioto T."/>
            <person name="Alioto T."/>
            <person name="Gomez Garrido J."/>
        </authorList>
    </citation>
    <scope>NUCLEOTIDE SEQUENCE</scope>
</reference>
<evidence type="ECO:0000256" key="2">
    <source>
        <dbReference type="SAM" id="MobiDB-lite"/>
    </source>
</evidence>
<dbReference type="EMBL" id="HBUF01617508">
    <property type="protein sequence ID" value="CAG6780228.1"/>
    <property type="molecule type" value="Transcribed_RNA"/>
</dbReference>
<dbReference type="EMBL" id="HBUF01617507">
    <property type="protein sequence ID" value="CAG6780227.1"/>
    <property type="molecule type" value="Transcribed_RNA"/>
</dbReference>
<evidence type="ECO:0000259" key="3">
    <source>
        <dbReference type="PROSITE" id="PS50994"/>
    </source>
</evidence>
<dbReference type="FunFam" id="1.10.340.70:FF:000003">
    <property type="entry name" value="Protein CBG25708"/>
    <property type="match status" value="1"/>
</dbReference>
<dbReference type="InterPro" id="IPR041588">
    <property type="entry name" value="Integrase_H2C2"/>
</dbReference>
<dbReference type="InterPro" id="IPR001584">
    <property type="entry name" value="Integrase_cat-core"/>
</dbReference>
<organism evidence="4">
    <name type="scientific">Cacopsylla melanoneura</name>
    <dbReference type="NCBI Taxonomy" id="428564"/>
    <lineage>
        <taxon>Eukaryota</taxon>
        <taxon>Metazoa</taxon>
        <taxon>Ecdysozoa</taxon>
        <taxon>Arthropoda</taxon>
        <taxon>Hexapoda</taxon>
        <taxon>Insecta</taxon>
        <taxon>Pterygota</taxon>
        <taxon>Neoptera</taxon>
        <taxon>Paraneoptera</taxon>
        <taxon>Hemiptera</taxon>
        <taxon>Sternorrhyncha</taxon>
        <taxon>Psylloidea</taxon>
        <taxon>Psyllidae</taxon>
        <taxon>Psyllinae</taxon>
        <taxon>Cacopsylla</taxon>
    </lineage>
</organism>
<dbReference type="GO" id="GO:0003964">
    <property type="term" value="F:RNA-directed DNA polymerase activity"/>
    <property type="evidence" value="ECO:0007669"/>
    <property type="project" value="UniProtKB-EC"/>
</dbReference>
<dbReference type="PROSITE" id="PS50994">
    <property type="entry name" value="INTEGRASE"/>
    <property type="match status" value="1"/>
</dbReference>
<evidence type="ECO:0000313" key="4">
    <source>
        <dbReference type="EMBL" id="CAG6780228.1"/>
    </source>
</evidence>
<dbReference type="PANTHER" id="PTHR37984">
    <property type="entry name" value="PROTEIN CBG26694"/>
    <property type="match status" value="1"/>
</dbReference>
<dbReference type="InterPro" id="IPR012337">
    <property type="entry name" value="RNaseH-like_sf"/>
</dbReference>
<dbReference type="EMBL" id="HBUF01617509">
    <property type="protein sequence ID" value="CAG6780229.1"/>
    <property type="molecule type" value="Transcribed_RNA"/>
</dbReference>
<proteinExistence type="predicted"/>
<evidence type="ECO:0000256" key="1">
    <source>
        <dbReference type="ARBA" id="ARBA00012493"/>
    </source>
</evidence>
<dbReference type="AlphaFoldDB" id="A0A8D9B7U7"/>
<feature type="compositionally biased region" description="Polar residues" evidence="2">
    <location>
        <begin position="383"/>
        <end position="395"/>
    </location>
</feature>
<name>A0A8D9B7U7_9HEMI</name>
<sequence length="420" mass="47909">MIADQTSQDPELSKIIENINSGTSQLEEFTLQGNILFKDTRVCIPRTLQENILKELHLTHPGIVKMKQLARRFCYWSNIDKDIERLVRSCESCVLNQKSPAKVPPHHWEKPKENFSRVHMDYAGPKDGYYYLILVDAKSKWPEIKVLKKAPDTGVTMILLEEIFSMHGYPDFLVSDNASIFKNEVFYMYTKERGITQIFSAPNHPATNGLAERYVQILKSKIDKMSADSAPVSEKVQTILQHFRATPLACGMSPSELYLNRQIRIRLDAIKPAKKLPSNVCHQGNVRTLQVGDRVTARVYRNNKLTWELGFVQKKWGALHYEIELDNGHVFKRHINQLRKADIPALPPAPPIISTPKKRVVFAPTPPINNSYDLQISIAPPNYSQSLRSDANQSPPSGPLVRQSARERRPPQWLGDFVSH</sequence>
<dbReference type="SUPFAM" id="SSF53098">
    <property type="entry name" value="Ribonuclease H-like"/>
    <property type="match status" value="1"/>
</dbReference>
<dbReference type="Pfam" id="PF17921">
    <property type="entry name" value="Integrase_H2C2"/>
    <property type="match status" value="1"/>
</dbReference>
<dbReference type="EC" id="2.7.7.49" evidence="1"/>
<dbReference type="Gene3D" id="3.30.420.10">
    <property type="entry name" value="Ribonuclease H-like superfamily/Ribonuclease H"/>
    <property type="match status" value="1"/>
</dbReference>
<protein>
    <recommendedName>
        <fullName evidence="1">RNA-directed DNA polymerase</fullName>
        <ecNumber evidence="1">2.7.7.49</ecNumber>
    </recommendedName>
</protein>
<dbReference type="Gene3D" id="1.10.340.70">
    <property type="match status" value="1"/>
</dbReference>
<accession>A0A8D9B7U7</accession>
<dbReference type="GO" id="GO:0015074">
    <property type="term" value="P:DNA integration"/>
    <property type="evidence" value="ECO:0007669"/>
    <property type="project" value="InterPro"/>
</dbReference>